<dbReference type="Proteomes" id="UP001205506">
    <property type="component" value="Unassembled WGS sequence"/>
</dbReference>
<protein>
    <submittedName>
        <fullName evidence="1">Uncharacterized protein</fullName>
    </submittedName>
</protein>
<reference evidence="3" key="1">
    <citation type="submission" date="2019-09" db="EMBL/GenBank/DDBJ databases">
        <title>Distinct polysaccharide growth profiles of human intestinal Prevotella copri isolates.</title>
        <authorList>
            <person name="Fehlner-Peach H."/>
            <person name="Magnabosco C."/>
            <person name="Raghavan V."/>
            <person name="Scher J.U."/>
            <person name="Tett A."/>
            <person name="Cox L.M."/>
            <person name="Gottsegen C."/>
            <person name="Watters A."/>
            <person name="Wiltshire- Gordon J.D."/>
            <person name="Segata N."/>
            <person name="Bonneau R."/>
            <person name="Littman D.R."/>
        </authorList>
    </citation>
    <scope>NUCLEOTIDE SEQUENCE [LARGE SCALE GENOMIC DNA]</scope>
    <source>
        <strain evidence="3">iAK279</strain>
    </source>
</reference>
<gene>
    <name evidence="2" type="ORF">F7D62_12190</name>
    <name evidence="1" type="ORF">NNC68_09310</name>
</gene>
<comment type="caution">
    <text evidence="1">The sequence shown here is derived from an EMBL/GenBank/DDBJ whole genome shotgun (WGS) entry which is preliminary data.</text>
</comment>
<dbReference type="RefSeq" id="WP_153087604.1">
    <property type="nucleotide sequence ID" value="NZ_JANDWU010000015.1"/>
</dbReference>
<evidence type="ECO:0000313" key="1">
    <source>
        <dbReference type="EMBL" id="MCP9549668.1"/>
    </source>
</evidence>
<reference evidence="1" key="2">
    <citation type="submission" date="2022-07" db="EMBL/GenBank/DDBJ databases">
        <title>Prevotella copri.</title>
        <authorList>
            <person name="Yang C."/>
        </authorList>
    </citation>
    <scope>NUCLEOTIDE SEQUENCE</scope>
    <source>
        <strain evidence="1">HF1805</strain>
    </source>
</reference>
<dbReference type="EMBL" id="VZBT01000093">
    <property type="protein sequence ID" value="MQO04845.1"/>
    <property type="molecule type" value="Genomic_DNA"/>
</dbReference>
<evidence type="ECO:0000313" key="2">
    <source>
        <dbReference type="EMBL" id="MQO04845.1"/>
    </source>
</evidence>
<sequence>MSKFAIYNYNFLRIIEPNPEYQIEFPGWVNVNVKESFDNRQQLLEEVLLADFGKPFQFENARKKLFWHKQIVKPQDNVYVMRVANVTDVTITDEHLMSKKYADYRNCLVIIDNRPGIQRIAIERKSKAFSHTKTVANILEASICKCLKDKLLKVKLSAVYSTNAFWTTVHDHPEGFCKVRFHFPHLNLDRLTKAMDKYLTTAREDWDSDLDFSFGANEGGTVSIDPDNKRQTALIEGASGAGIFIEMFPKGNKRKALLCGKDQFVVQEIDSEVFNQLVDGTQTLPGMDKSAMDQVKLFMKNIPNVFSH</sequence>
<dbReference type="EMBL" id="JANDWU010000015">
    <property type="protein sequence ID" value="MCP9549668.1"/>
    <property type="molecule type" value="Genomic_DNA"/>
</dbReference>
<reference evidence="2" key="3">
    <citation type="submission" date="2023-10" db="EMBL/GenBank/DDBJ databases">
        <title>Distinct polysaccharide growth profiles of human intestinal Prevotella copri isolates.</title>
        <authorList>
            <person name="Fehlner-Peach H."/>
            <person name="Magnabosco C."/>
            <person name="Raghavan V."/>
            <person name="Scher J.U."/>
            <person name="Tett A."/>
            <person name="Cox L.M."/>
            <person name="Gottsegen C."/>
            <person name="Watters A."/>
            <person name="Wiltshire- Gordon J.D."/>
            <person name="Segata N."/>
            <person name="Bonneau R."/>
            <person name="Littman D.R."/>
        </authorList>
    </citation>
    <scope>NUCLEOTIDE SEQUENCE</scope>
    <source>
        <strain evidence="2">IAK279</strain>
    </source>
</reference>
<dbReference type="Proteomes" id="UP000390763">
    <property type="component" value="Unassembled WGS sequence"/>
</dbReference>
<name>A0AA43UNV6_9BACT</name>
<accession>A0AA43UNV6</accession>
<proteinExistence type="predicted"/>
<evidence type="ECO:0000313" key="4">
    <source>
        <dbReference type="Proteomes" id="UP001205506"/>
    </source>
</evidence>
<dbReference type="AlphaFoldDB" id="A0AA43UNV6"/>
<organism evidence="1 4">
    <name type="scientific">Segatella copri</name>
    <dbReference type="NCBI Taxonomy" id="165179"/>
    <lineage>
        <taxon>Bacteria</taxon>
        <taxon>Pseudomonadati</taxon>
        <taxon>Bacteroidota</taxon>
        <taxon>Bacteroidia</taxon>
        <taxon>Bacteroidales</taxon>
        <taxon>Prevotellaceae</taxon>
        <taxon>Segatella</taxon>
    </lineage>
</organism>
<evidence type="ECO:0000313" key="3">
    <source>
        <dbReference type="Proteomes" id="UP000390763"/>
    </source>
</evidence>